<organism evidence="7 8">
    <name type="scientific">Plesiocystis pacifica SIR-1</name>
    <dbReference type="NCBI Taxonomy" id="391625"/>
    <lineage>
        <taxon>Bacteria</taxon>
        <taxon>Pseudomonadati</taxon>
        <taxon>Myxococcota</taxon>
        <taxon>Polyangia</taxon>
        <taxon>Nannocystales</taxon>
        <taxon>Nannocystaceae</taxon>
        <taxon>Plesiocystis</taxon>
    </lineage>
</organism>
<dbReference type="SUPFAM" id="SSF53300">
    <property type="entry name" value="vWA-like"/>
    <property type="match status" value="1"/>
</dbReference>
<evidence type="ECO:0000313" key="8">
    <source>
        <dbReference type="Proteomes" id="UP000005801"/>
    </source>
</evidence>
<evidence type="ECO:0000259" key="6">
    <source>
        <dbReference type="PROSITE" id="PS50234"/>
    </source>
</evidence>
<evidence type="ECO:0000256" key="2">
    <source>
        <dbReference type="ARBA" id="ARBA00022525"/>
    </source>
</evidence>
<comment type="subcellular location">
    <subcellularLocation>
        <location evidence="1">Secreted</location>
    </subcellularLocation>
</comment>
<dbReference type="Gene3D" id="3.40.50.410">
    <property type="entry name" value="von Willebrand factor, type A domain"/>
    <property type="match status" value="1"/>
</dbReference>
<dbReference type="PROSITE" id="PS50234">
    <property type="entry name" value="VWFA"/>
    <property type="match status" value="1"/>
</dbReference>
<feature type="region of interest" description="Disordered" evidence="4">
    <location>
        <begin position="39"/>
        <end position="95"/>
    </location>
</feature>
<dbReference type="PANTHER" id="PTHR47763">
    <property type="entry name" value="ALPHA-PROTEIN KINASE VWKA"/>
    <property type="match status" value="1"/>
</dbReference>
<dbReference type="InterPro" id="IPR056861">
    <property type="entry name" value="HMCN1-like_VWA"/>
</dbReference>
<evidence type="ECO:0000256" key="3">
    <source>
        <dbReference type="ARBA" id="ARBA00022729"/>
    </source>
</evidence>
<evidence type="ECO:0000256" key="4">
    <source>
        <dbReference type="SAM" id="MobiDB-lite"/>
    </source>
</evidence>
<dbReference type="PROSITE" id="PS51257">
    <property type="entry name" value="PROKAR_LIPOPROTEIN"/>
    <property type="match status" value="1"/>
</dbReference>
<evidence type="ECO:0000313" key="7">
    <source>
        <dbReference type="EMBL" id="EDM80402.1"/>
    </source>
</evidence>
<keyword evidence="3 5" id="KW-0732">Signal</keyword>
<gene>
    <name evidence="7" type="ORF">PPSIR1_11520</name>
</gene>
<dbReference type="GO" id="GO:0004674">
    <property type="term" value="F:protein serine/threonine kinase activity"/>
    <property type="evidence" value="ECO:0007669"/>
    <property type="project" value="TreeGrafter"/>
</dbReference>
<evidence type="ECO:0000256" key="5">
    <source>
        <dbReference type="SAM" id="SignalP"/>
    </source>
</evidence>
<name>A6G1A7_9BACT</name>
<sequence>MRLPLASQTPARRRPLSLGLAAALSMTLLAACSDDSAAGLDELGDEVGDEYGDEYGGDELGDEGFGEDGAGDSGGAEGGENEDGGEPIEPGQLTGGEWRDLDDWGFWLALGEQASAWTTQFHHWGVDTSMRIPVLALVDGEPAADVVVQVRDGLDDLRWTARTNNEGEAELWPAFDGELLQPPLTILADGHSVVLDTLPEVGASNPDPVVFELDEDPGATGLDLMFVVDTTGSMGDELSYLQVELEDVINRVSSDLANDVDLRLSVNFYRDEGDDYVVEPFPFTDDPSVALTQLAAQSTDGGGDWPEAVDAALVNAVYEHQWRDSARARLMFLILDAPPHDTPQIRDVLTSATEDAAALGVRVIPVAASGIDKPTEFLLRSLDIATGGTYTFLTDHSGIGGSHLEPTVGEYSVELFNDMLVRLIVEAMQ</sequence>
<dbReference type="GO" id="GO:0005737">
    <property type="term" value="C:cytoplasm"/>
    <property type="evidence" value="ECO:0007669"/>
    <property type="project" value="TreeGrafter"/>
</dbReference>
<proteinExistence type="predicted"/>
<keyword evidence="8" id="KW-1185">Reference proteome</keyword>
<dbReference type="InterPro" id="IPR002035">
    <property type="entry name" value="VWF_A"/>
</dbReference>
<dbReference type="PANTHER" id="PTHR47763:SF1">
    <property type="entry name" value="DUF659 DOMAIN-CONTAINING PROTEIN"/>
    <property type="match status" value="1"/>
</dbReference>
<dbReference type="STRING" id="391625.PPSIR1_11520"/>
<dbReference type="CDD" id="cd00198">
    <property type="entry name" value="vWFA"/>
    <property type="match status" value="1"/>
</dbReference>
<dbReference type="SMART" id="SM00327">
    <property type="entry name" value="VWA"/>
    <property type="match status" value="1"/>
</dbReference>
<feature type="compositionally biased region" description="Acidic residues" evidence="4">
    <location>
        <begin position="42"/>
        <end position="70"/>
    </location>
</feature>
<dbReference type="Pfam" id="PF25106">
    <property type="entry name" value="VWA_4"/>
    <property type="match status" value="1"/>
</dbReference>
<dbReference type="AlphaFoldDB" id="A6G1A7"/>
<protein>
    <recommendedName>
        <fullName evidence="6">VWFA domain-containing protein</fullName>
    </recommendedName>
</protein>
<accession>A6G1A7</accession>
<evidence type="ECO:0000256" key="1">
    <source>
        <dbReference type="ARBA" id="ARBA00004613"/>
    </source>
</evidence>
<feature type="signal peptide" evidence="5">
    <location>
        <begin position="1"/>
        <end position="30"/>
    </location>
</feature>
<dbReference type="eggNOG" id="COG2304">
    <property type="taxonomic scope" value="Bacteria"/>
</dbReference>
<dbReference type="InterPro" id="IPR036465">
    <property type="entry name" value="vWFA_dom_sf"/>
</dbReference>
<dbReference type="InterPro" id="IPR052969">
    <property type="entry name" value="Thr-specific_kinase-like"/>
</dbReference>
<dbReference type="EMBL" id="ABCS01000011">
    <property type="protein sequence ID" value="EDM80402.1"/>
    <property type="molecule type" value="Genomic_DNA"/>
</dbReference>
<reference evidence="7 8" key="1">
    <citation type="submission" date="2007-06" db="EMBL/GenBank/DDBJ databases">
        <authorList>
            <person name="Shimkets L."/>
            <person name="Ferriera S."/>
            <person name="Johnson J."/>
            <person name="Kravitz S."/>
            <person name="Beeson K."/>
            <person name="Sutton G."/>
            <person name="Rogers Y.-H."/>
            <person name="Friedman R."/>
            <person name="Frazier M."/>
            <person name="Venter J.C."/>
        </authorList>
    </citation>
    <scope>NUCLEOTIDE SEQUENCE [LARGE SCALE GENOMIC DNA]</scope>
    <source>
        <strain evidence="7 8">SIR-1</strain>
    </source>
</reference>
<dbReference type="Proteomes" id="UP000005801">
    <property type="component" value="Unassembled WGS sequence"/>
</dbReference>
<keyword evidence="2" id="KW-0964">Secreted</keyword>
<dbReference type="RefSeq" id="WP_006970506.1">
    <property type="nucleotide sequence ID" value="NZ_ABCS01000011.1"/>
</dbReference>
<comment type="caution">
    <text evidence="7">The sequence shown here is derived from an EMBL/GenBank/DDBJ whole genome shotgun (WGS) entry which is preliminary data.</text>
</comment>
<feature type="chain" id="PRO_5002694990" description="VWFA domain-containing protein" evidence="5">
    <location>
        <begin position="31"/>
        <end position="429"/>
    </location>
</feature>
<dbReference type="OrthoDB" id="9805121at2"/>
<feature type="domain" description="VWFA" evidence="6">
    <location>
        <begin position="223"/>
        <end position="419"/>
    </location>
</feature>